<dbReference type="EMBL" id="JAXBCZ010000001">
    <property type="protein sequence ID" value="MEA1303850.1"/>
    <property type="molecule type" value="Genomic_DNA"/>
</dbReference>
<evidence type="ECO:0000313" key="1">
    <source>
        <dbReference type="EMBL" id="MEA1303850.1"/>
    </source>
</evidence>
<gene>
    <name evidence="1" type="ORF">QU665_01920</name>
</gene>
<evidence type="ECO:0000313" key="2">
    <source>
        <dbReference type="Proteomes" id="UP001289581"/>
    </source>
</evidence>
<organism evidence="1 2">
    <name type="scientific">Actinomyces oris</name>
    <dbReference type="NCBI Taxonomy" id="544580"/>
    <lineage>
        <taxon>Bacteria</taxon>
        <taxon>Bacillati</taxon>
        <taxon>Actinomycetota</taxon>
        <taxon>Actinomycetes</taxon>
        <taxon>Actinomycetales</taxon>
        <taxon>Actinomycetaceae</taxon>
        <taxon>Actinomyces</taxon>
    </lineage>
</organism>
<dbReference type="RefSeq" id="WP_143225787.1">
    <property type="nucleotide sequence ID" value="NZ_JAXBCZ010000001.1"/>
</dbReference>
<protein>
    <recommendedName>
        <fullName evidence="3">DUF4276 family protein</fullName>
    </recommendedName>
</protein>
<comment type="caution">
    <text evidence="1">The sequence shown here is derived from an EMBL/GenBank/DDBJ whole genome shotgun (WGS) entry which is preliminary data.</text>
</comment>
<dbReference type="AlphaFoldDB" id="A0AAW9KFE1"/>
<reference evidence="1 2" key="1">
    <citation type="submission" date="2023-06" db="EMBL/GenBank/DDBJ databases">
        <title>Actinomyces orist ORNL 0101 HMT-893 genome.</title>
        <authorList>
            <person name="Johnston C.D."/>
            <person name="Chen T."/>
            <person name="Dewhirst F.E."/>
        </authorList>
    </citation>
    <scope>NUCLEOTIDE SEQUENCE [LARGE SCALE GENOMIC DNA]</scope>
    <source>
        <strain evidence="1 2">ORNL 0101</strain>
    </source>
</reference>
<keyword evidence="2" id="KW-1185">Reference proteome</keyword>
<accession>A0AAW9KFE1</accession>
<dbReference type="Proteomes" id="UP001289581">
    <property type="component" value="Unassembled WGS sequence"/>
</dbReference>
<evidence type="ECO:0008006" key="3">
    <source>
        <dbReference type="Google" id="ProtNLM"/>
    </source>
</evidence>
<proteinExistence type="predicted"/>
<sequence>MSDWWSCGFVGEGTSDDALVDVLGRLTMSLRPGDDIDVSKHHWIERPSDRSVKGKVEALRTEPYDLIFIHRDSDAMGWEPRAKEILGCCDERVVPVIAVRMTEAWAIAHLWSNGEFRGWAKSKGVSLKTIESQADPKRLLREYCSRNLRELIPEAEFGYERARIIKSIDIDGCVSELKAWKKLCEQIKEAMVRVKPYIAWVN</sequence>
<name>A0AAW9KFE1_9ACTO</name>